<feature type="transmembrane region" description="Helical" evidence="1">
    <location>
        <begin position="173"/>
        <end position="190"/>
    </location>
</feature>
<keyword evidence="3" id="KW-1185">Reference proteome</keyword>
<dbReference type="RefSeq" id="WP_074998983.1">
    <property type="nucleotide sequence ID" value="NZ_FOGO01000002.1"/>
</dbReference>
<keyword evidence="1" id="KW-1133">Transmembrane helix</keyword>
<feature type="transmembrane region" description="Helical" evidence="1">
    <location>
        <begin position="138"/>
        <end position="161"/>
    </location>
</feature>
<dbReference type="OrthoDB" id="8159487at2"/>
<dbReference type="Pfam" id="PF06197">
    <property type="entry name" value="DUF998"/>
    <property type="match status" value="1"/>
</dbReference>
<dbReference type="Proteomes" id="UP000182841">
    <property type="component" value="Unassembled WGS sequence"/>
</dbReference>
<feature type="transmembrane region" description="Helical" evidence="1">
    <location>
        <begin position="23"/>
        <end position="45"/>
    </location>
</feature>
<protein>
    <recommendedName>
        <fullName evidence="4">DUF998 domain-containing protein</fullName>
    </recommendedName>
</protein>
<proteinExistence type="predicted"/>
<name>A0A1H9PT60_9ACTN</name>
<evidence type="ECO:0008006" key="4">
    <source>
        <dbReference type="Google" id="ProtNLM"/>
    </source>
</evidence>
<evidence type="ECO:0000313" key="2">
    <source>
        <dbReference type="EMBL" id="SER51407.1"/>
    </source>
</evidence>
<sequence length="225" mass="23111">MSHTLQPQPTTAVPATARPAPRLLLTGGIVAGPLFLLTGFVQGVLRDGFDFSRNALSQLSLGDLGWIQVLAFLLTGGLVVAGAAGTHHVLRGRTGGVWAPRLLGVFGLSFVCAAFFSADPGAGFPAGAPEARVTSLSTHGVLHLVTGMVGYLALCAAFLVLARSFAADGERRWALASRLVPVAVLAGFAASSASVAAFTIGAGLGLLWLTVLMLHLNRSTGTRPM</sequence>
<keyword evidence="1" id="KW-0472">Membrane</keyword>
<feature type="transmembrane region" description="Helical" evidence="1">
    <location>
        <begin position="65"/>
        <end position="86"/>
    </location>
</feature>
<gene>
    <name evidence="2" type="ORF">SAMN05421870_102234</name>
</gene>
<evidence type="ECO:0000256" key="1">
    <source>
        <dbReference type="SAM" id="Phobius"/>
    </source>
</evidence>
<dbReference type="EMBL" id="FOGO01000002">
    <property type="protein sequence ID" value="SER51407.1"/>
    <property type="molecule type" value="Genomic_DNA"/>
</dbReference>
<dbReference type="AlphaFoldDB" id="A0A1H9PT60"/>
<dbReference type="InterPro" id="IPR009339">
    <property type="entry name" value="DUF998"/>
</dbReference>
<keyword evidence="1" id="KW-0812">Transmembrane</keyword>
<feature type="transmembrane region" description="Helical" evidence="1">
    <location>
        <begin position="98"/>
        <end position="118"/>
    </location>
</feature>
<feature type="transmembrane region" description="Helical" evidence="1">
    <location>
        <begin position="196"/>
        <end position="216"/>
    </location>
</feature>
<accession>A0A1H9PT60</accession>
<reference evidence="3" key="1">
    <citation type="submission" date="2016-10" db="EMBL/GenBank/DDBJ databases">
        <authorList>
            <person name="Varghese N."/>
            <person name="Submissions S."/>
        </authorList>
    </citation>
    <scope>NUCLEOTIDE SEQUENCE [LARGE SCALE GENOMIC DNA]</scope>
    <source>
        <strain evidence="3">CGMCC 4.6825</strain>
    </source>
</reference>
<organism evidence="2 3">
    <name type="scientific">Streptomyces qinglanensis</name>
    <dbReference type="NCBI Taxonomy" id="943816"/>
    <lineage>
        <taxon>Bacteria</taxon>
        <taxon>Bacillati</taxon>
        <taxon>Actinomycetota</taxon>
        <taxon>Actinomycetes</taxon>
        <taxon>Kitasatosporales</taxon>
        <taxon>Streptomycetaceae</taxon>
        <taxon>Streptomyces</taxon>
    </lineage>
</organism>
<evidence type="ECO:0000313" key="3">
    <source>
        <dbReference type="Proteomes" id="UP000182841"/>
    </source>
</evidence>